<feature type="region of interest" description="Disordered" evidence="1">
    <location>
        <begin position="1"/>
        <end position="24"/>
    </location>
</feature>
<protein>
    <submittedName>
        <fullName evidence="2">Uncharacterized protein</fullName>
    </submittedName>
</protein>
<accession>A0AA35KUY4</accession>
<organism evidence="2 3">
    <name type="scientific">Podarcis lilfordi</name>
    <name type="common">Lilford's wall lizard</name>
    <dbReference type="NCBI Taxonomy" id="74358"/>
    <lineage>
        <taxon>Eukaryota</taxon>
        <taxon>Metazoa</taxon>
        <taxon>Chordata</taxon>
        <taxon>Craniata</taxon>
        <taxon>Vertebrata</taxon>
        <taxon>Euteleostomi</taxon>
        <taxon>Lepidosauria</taxon>
        <taxon>Squamata</taxon>
        <taxon>Bifurcata</taxon>
        <taxon>Unidentata</taxon>
        <taxon>Episquamata</taxon>
        <taxon>Laterata</taxon>
        <taxon>Lacertibaenia</taxon>
        <taxon>Lacertidae</taxon>
        <taxon>Podarcis</taxon>
    </lineage>
</organism>
<dbReference type="EMBL" id="OX395134">
    <property type="protein sequence ID" value="CAI5784126.1"/>
    <property type="molecule type" value="Genomic_DNA"/>
</dbReference>
<proteinExistence type="predicted"/>
<name>A0AA35KUY4_9SAUR</name>
<feature type="compositionally biased region" description="Low complexity" evidence="1">
    <location>
        <begin position="1"/>
        <end position="11"/>
    </location>
</feature>
<evidence type="ECO:0000256" key="1">
    <source>
        <dbReference type="SAM" id="MobiDB-lite"/>
    </source>
</evidence>
<evidence type="ECO:0000313" key="3">
    <source>
        <dbReference type="Proteomes" id="UP001178461"/>
    </source>
</evidence>
<sequence length="56" mass="6635">MSRCRSSSSSCKETQRRVPPSRRNKRCRVVYDAPLKKKKGYVRVCATYYYWKGGKK</sequence>
<dbReference type="AlphaFoldDB" id="A0AA35KUY4"/>
<reference evidence="2" key="1">
    <citation type="submission" date="2022-12" db="EMBL/GenBank/DDBJ databases">
        <authorList>
            <person name="Alioto T."/>
            <person name="Alioto T."/>
            <person name="Gomez Garrido J."/>
        </authorList>
    </citation>
    <scope>NUCLEOTIDE SEQUENCE</scope>
</reference>
<dbReference type="Proteomes" id="UP001178461">
    <property type="component" value="Chromosome 9"/>
</dbReference>
<evidence type="ECO:0000313" key="2">
    <source>
        <dbReference type="EMBL" id="CAI5784126.1"/>
    </source>
</evidence>
<gene>
    <name evidence="2" type="ORF">PODLI_1B042373</name>
</gene>
<keyword evidence="3" id="KW-1185">Reference proteome</keyword>